<evidence type="ECO:0000313" key="9">
    <source>
        <dbReference type="Proteomes" id="UP001465755"/>
    </source>
</evidence>
<dbReference type="SMART" id="SM00320">
    <property type="entry name" value="WD40"/>
    <property type="match status" value="6"/>
</dbReference>
<dbReference type="Pfam" id="PF00400">
    <property type="entry name" value="WD40"/>
    <property type="match status" value="2"/>
</dbReference>
<dbReference type="InterPro" id="IPR015943">
    <property type="entry name" value="WD40/YVTN_repeat-like_dom_sf"/>
</dbReference>
<dbReference type="PANTHER" id="PTHR19877">
    <property type="entry name" value="EUKARYOTIC TRANSLATION INITIATION FACTOR 3 SUBUNIT I"/>
    <property type="match status" value="1"/>
</dbReference>
<evidence type="ECO:0000313" key="8">
    <source>
        <dbReference type="EMBL" id="KAK9800159.1"/>
    </source>
</evidence>
<dbReference type="PROSITE" id="PS50082">
    <property type="entry name" value="WD_REPEATS_2"/>
    <property type="match status" value="2"/>
</dbReference>
<dbReference type="InterPro" id="IPR001680">
    <property type="entry name" value="WD40_rpt"/>
</dbReference>
<name>A0AAW1NUX6_9CHLO</name>
<dbReference type="AlphaFoldDB" id="A0AAW1NUX6"/>
<dbReference type="PANTHER" id="PTHR19877:SF13">
    <property type="entry name" value="SERINE-THREONINE KINASE RECEPTOR-ASSOCIATED PROTEIN"/>
    <property type="match status" value="1"/>
</dbReference>
<evidence type="ECO:0000256" key="6">
    <source>
        <dbReference type="ARBA" id="ARBA00040390"/>
    </source>
</evidence>
<evidence type="ECO:0000256" key="1">
    <source>
        <dbReference type="ARBA" id="ARBA00022574"/>
    </source>
</evidence>
<protein>
    <recommendedName>
        <fullName evidence="6">Serine-threonine kinase receptor-associated protein</fullName>
    </recommendedName>
</protein>
<organism evidence="8 9">
    <name type="scientific">Symbiochloris irregularis</name>
    <dbReference type="NCBI Taxonomy" id="706552"/>
    <lineage>
        <taxon>Eukaryota</taxon>
        <taxon>Viridiplantae</taxon>
        <taxon>Chlorophyta</taxon>
        <taxon>core chlorophytes</taxon>
        <taxon>Trebouxiophyceae</taxon>
        <taxon>Trebouxiales</taxon>
        <taxon>Trebouxiaceae</taxon>
        <taxon>Symbiochloris</taxon>
    </lineage>
</organism>
<keyword evidence="2" id="KW-0507">mRNA processing</keyword>
<feature type="repeat" description="WD" evidence="7">
    <location>
        <begin position="239"/>
        <end position="271"/>
    </location>
</feature>
<keyword evidence="9" id="KW-1185">Reference proteome</keyword>
<comment type="similarity">
    <text evidence="5">Belongs to the WD repeat STRAP family.</text>
</comment>
<keyword evidence="1 7" id="KW-0853">WD repeat</keyword>
<feature type="repeat" description="WD" evidence="7">
    <location>
        <begin position="59"/>
        <end position="100"/>
    </location>
</feature>
<keyword evidence="4" id="KW-0508">mRNA splicing</keyword>
<dbReference type="PROSITE" id="PS50294">
    <property type="entry name" value="WD_REPEATS_REGION"/>
    <property type="match status" value="2"/>
</dbReference>
<dbReference type="Gene3D" id="2.130.10.10">
    <property type="entry name" value="YVTN repeat-like/Quinoprotein amine dehydrogenase"/>
    <property type="match status" value="1"/>
</dbReference>
<evidence type="ECO:0000256" key="7">
    <source>
        <dbReference type="PROSITE-ProRule" id="PRU00221"/>
    </source>
</evidence>
<dbReference type="InterPro" id="IPR036322">
    <property type="entry name" value="WD40_repeat_dom_sf"/>
</dbReference>
<accession>A0AAW1NUX6</accession>
<proteinExistence type="inferred from homology"/>
<dbReference type="SUPFAM" id="SSF50978">
    <property type="entry name" value="WD40 repeat-like"/>
    <property type="match status" value="1"/>
</dbReference>
<dbReference type="Proteomes" id="UP001465755">
    <property type="component" value="Unassembled WGS sequence"/>
</dbReference>
<evidence type="ECO:0000256" key="4">
    <source>
        <dbReference type="ARBA" id="ARBA00023187"/>
    </source>
</evidence>
<evidence type="ECO:0000256" key="5">
    <source>
        <dbReference type="ARBA" id="ARBA00038394"/>
    </source>
</evidence>
<evidence type="ECO:0000256" key="2">
    <source>
        <dbReference type="ARBA" id="ARBA00022664"/>
    </source>
</evidence>
<dbReference type="GO" id="GO:0032797">
    <property type="term" value="C:SMN complex"/>
    <property type="evidence" value="ECO:0007669"/>
    <property type="project" value="TreeGrafter"/>
</dbReference>
<sequence>MPPQKPRPQPPLVCHGHERPIVELSYSPVTPDGYFLTSASKDGLPMLRNGSTGDWIGTFQGHKGAVWSCILNDSATVAATASADFSARVWDALSGKELHNFAHPHIVRTLQFMHHSNKLLTAGWPKLMRLYDLERPEAEPQIVEGVPDNVRCASLHPEDKVLLTSYIDKPGISVWDLRTAQIVSSMAAPSKVTSIEVQPDGSRFLTADGHEAKGRIAAGGEDLWVHLHDYDSGVEIECNKGHHGPVHCVRFAPGGESYASGSEDGTIRIWSTDWSLKDNPDPDGFPLPNGS</sequence>
<gene>
    <name evidence="8" type="ORF">WJX73_000190</name>
</gene>
<dbReference type="EMBL" id="JALJOQ010000085">
    <property type="protein sequence ID" value="KAK9800159.1"/>
    <property type="molecule type" value="Genomic_DNA"/>
</dbReference>
<comment type="caution">
    <text evidence="8">The sequence shown here is derived from an EMBL/GenBank/DDBJ whole genome shotgun (WGS) entry which is preliminary data.</text>
</comment>
<keyword evidence="3" id="KW-0677">Repeat</keyword>
<dbReference type="GO" id="GO:0003723">
    <property type="term" value="F:RNA binding"/>
    <property type="evidence" value="ECO:0007669"/>
    <property type="project" value="TreeGrafter"/>
</dbReference>
<reference evidence="8 9" key="1">
    <citation type="journal article" date="2024" name="Nat. Commun.">
        <title>Phylogenomics reveals the evolutionary origins of lichenization in chlorophyte algae.</title>
        <authorList>
            <person name="Puginier C."/>
            <person name="Libourel C."/>
            <person name="Otte J."/>
            <person name="Skaloud P."/>
            <person name="Haon M."/>
            <person name="Grisel S."/>
            <person name="Petersen M."/>
            <person name="Berrin J.G."/>
            <person name="Delaux P.M."/>
            <person name="Dal Grande F."/>
            <person name="Keller J."/>
        </authorList>
    </citation>
    <scope>NUCLEOTIDE SEQUENCE [LARGE SCALE GENOMIC DNA]</scope>
    <source>
        <strain evidence="8 9">SAG 2036</strain>
    </source>
</reference>
<evidence type="ECO:0000256" key="3">
    <source>
        <dbReference type="ARBA" id="ARBA00022737"/>
    </source>
</evidence>
<dbReference type="GO" id="GO:0000387">
    <property type="term" value="P:spliceosomal snRNP assembly"/>
    <property type="evidence" value="ECO:0007669"/>
    <property type="project" value="TreeGrafter"/>
</dbReference>